<evidence type="ECO:0000259" key="8">
    <source>
        <dbReference type="Pfam" id="PF01592"/>
    </source>
</evidence>
<proteinExistence type="inferred from homology"/>
<dbReference type="Proteomes" id="UP000276991">
    <property type="component" value="Unassembled WGS sequence"/>
</dbReference>
<dbReference type="Pfam" id="PF01592">
    <property type="entry name" value="NifU_N"/>
    <property type="match status" value="1"/>
</dbReference>
<dbReference type="CDD" id="cd06664">
    <property type="entry name" value="IscU_like"/>
    <property type="match status" value="1"/>
</dbReference>
<gene>
    <name evidence="9" type="ORF">NAV_LOCUS5629</name>
</gene>
<dbReference type="FunFam" id="3.90.1010.10:FF:000008">
    <property type="entry name" value="Iron-sulfur cluster assembly enzyme"/>
    <property type="match status" value="1"/>
</dbReference>
<dbReference type="GO" id="GO:0005739">
    <property type="term" value="C:mitochondrion"/>
    <property type="evidence" value="ECO:0007669"/>
    <property type="project" value="UniProtKB-ARBA"/>
</dbReference>
<accession>A0A498SGK3</accession>
<evidence type="ECO:0000256" key="2">
    <source>
        <dbReference type="ARBA" id="ARBA00022723"/>
    </source>
</evidence>
<name>A0A498SGK3_ACAVI</name>
<evidence type="ECO:0000313" key="9">
    <source>
        <dbReference type="EMBL" id="VBB30838.1"/>
    </source>
</evidence>
<evidence type="ECO:0000256" key="1">
    <source>
        <dbReference type="ARBA" id="ARBA00006420"/>
    </source>
</evidence>
<dbReference type="InterPro" id="IPR011339">
    <property type="entry name" value="ISCU"/>
</dbReference>
<protein>
    <recommendedName>
        <fullName evidence="4">Iron-sulfur cluster assembly enzyme ISCU</fullName>
    </recommendedName>
    <alternativeName>
        <fullName evidence="6">NifU-like N-terminal domain-containing protein</fullName>
    </alternativeName>
    <alternativeName>
        <fullName evidence="5">NifU-like protein</fullName>
    </alternativeName>
</protein>
<evidence type="ECO:0000256" key="6">
    <source>
        <dbReference type="ARBA" id="ARBA00077466"/>
    </source>
</evidence>
<dbReference type="PANTHER" id="PTHR10093">
    <property type="entry name" value="IRON-SULFUR CLUSTER ASSEMBLY ENZYME NIFU HOMOLOG"/>
    <property type="match status" value="1"/>
</dbReference>
<organism evidence="9 10">
    <name type="scientific">Acanthocheilonema viteae</name>
    <name type="common">Filarial nematode worm</name>
    <name type="synonym">Dipetalonema viteae</name>
    <dbReference type="NCBI Taxonomy" id="6277"/>
    <lineage>
        <taxon>Eukaryota</taxon>
        <taxon>Metazoa</taxon>
        <taxon>Ecdysozoa</taxon>
        <taxon>Nematoda</taxon>
        <taxon>Chromadorea</taxon>
        <taxon>Rhabditida</taxon>
        <taxon>Spirurina</taxon>
        <taxon>Spiruromorpha</taxon>
        <taxon>Filarioidea</taxon>
        <taxon>Onchocercidae</taxon>
        <taxon>Acanthocheilonema</taxon>
    </lineage>
</organism>
<dbReference type="GO" id="GO:0005506">
    <property type="term" value="F:iron ion binding"/>
    <property type="evidence" value="ECO:0007669"/>
    <property type="project" value="UniProtKB-UniRule"/>
</dbReference>
<keyword evidence="10" id="KW-1185">Reference proteome</keyword>
<dbReference type="GO" id="GO:0044572">
    <property type="term" value="P:[4Fe-4S] cluster assembly"/>
    <property type="evidence" value="ECO:0007669"/>
    <property type="project" value="UniProtKB-ARBA"/>
</dbReference>
<evidence type="ECO:0000256" key="5">
    <source>
        <dbReference type="ARBA" id="ARBA00075306"/>
    </source>
</evidence>
<evidence type="ECO:0000256" key="4">
    <source>
        <dbReference type="ARBA" id="ARBA00069498"/>
    </source>
</evidence>
<feature type="domain" description="NIF system FeS cluster assembly NifU N-terminal" evidence="8">
    <location>
        <begin position="25"/>
        <end position="148"/>
    </location>
</feature>
<evidence type="ECO:0000256" key="7">
    <source>
        <dbReference type="RuleBase" id="RU362089"/>
    </source>
</evidence>
<reference evidence="9 10" key="1">
    <citation type="submission" date="2018-08" db="EMBL/GenBank/DDBJ databases">
        <authorList>
            <person name="Laetsch R D."/>
            <person name="Stevens L."/>
            <person name="Kumar S."/>
            <person name="Blaxter L. M."/>
        </authorList>
    </citation>
    <scope>NUCLEOTIDE SEQUENCE [LARGE SCALE GENOMIC DNA]</scope>
</reference>
<evidence type="ECO:0000256" key="3">
    <source>
        <dbReference type="ARBA" id="ARBA00023004"/>
    </source>
</evidence>
<evidence type="ECO:0000313" key="10">
    <source>
        <dbReference type="Proteomes" id="UP000276991"/>
    </source>
</evidence>
<dbReference type="SUPFAM" id="SSF82649">
    <property type="entry name" value="SufE/NifU"/>
    <property type="match status" value="1"/>
</dbReference>
<dbReference type="NCBIfam" id="TIGR01999">
    <property type="entry name" value="iscU"/>
    <property type="match status" value="1"/>
</dbReference>
<dbReference type="AlphaFoldDB" id="A0A498SGK3"/>
<dbReference type="GO" id="GO:0051536">
    <property type="term" value="F:iron-sulfur cluster binding"/>
    <property type="evidence" value="ECO:0007669"/>
    <property type="project" value="UniProtKB-UniRule"/>
</dbReference>
<keyword evidence="2" id="KW-0479">Metal-binding</keyword>
<dbReference type="OrthoDB" id="1925777at2759"/>
<dbReference type="EMBL" id="UPTC01001013">
    <property type="protein sequence ID" value="VBB30838.1"/>
    <property type="molecule type" value="Genomic_DNA"/>
</dbReference>
<dbReference type="InterPro" id="IPR002871">
    <property type="entry name" value="NIF_FeS_clus_asmbl_NifU_N"/>
</dbReference>
<dbReference type="STRING" id="6277.A0A498SGK3"/>
<comment type="similarity">
    <text evidence="1 7">Belongs to the NifU family.</text>
</comment>
<keyword evidence="3" id="KW-0408">Iron</keyword>
<sequence>MVSSSTKLPSFLSSTVSTRVINSLYHKKVIDHYEHPRNVGTLDKNDPNVGTGIVGSPACGDVMKLQIKVDESGKIIDAKFKTFGCGSAIASSSLASEWIKGKTTEYASRVKNDEIAKELCLPPVKLHCSMLAQDAIQAALKDYKKKQEKSNAD</sequence>
<dbReference type="Gene3D" id="3.90.1010.10">
    <property type="match status" value="1"/>
</dbReference>